<proteinExistence type="predicted"/>
<accession>A0ABT7HK65</accession>
<evidence type="ECO:0008006" key="3">
    <source>
        <dbReference type="Google" id="ProtNLM"/>
    </source>
</evidence>
<evidence type="ECO:0000313" key="2">
    <source>
        <dbReference type="Proteomes" id="UP001225134"/>
    </source>
</evidence>
<name>A0ABT7HK65_9FUSO</name>
<keyword evidence="2" id="KW-1185">Reference proteome</keyword>
<evidence type="ECO:0000313" key="1">
    <source>
        <dbReference type="EMBL" id="MDK9580061.1"/>
    </source>
</evidence>
<gene>
    <name evidence="1" type="ORF">QQA45_00755</name>
</gene>
<reference evidence="1 2" key="1">
    <citation type="submission" date="2023-06" db="EMBL/GenBank/DDBJ databases">
        <title>Antibody response to the Sneathia vaginalis cytopathogenic toxin A during pregnancy.</title>
        <authorList>
            <person name="Mccoy Z.T."/>
            <person name="Serrano M.G."/>
            <person name="Spaine K."/>
            <person name="Edwards D.J."/>
            <person name="Buck G.A."/>
            <person name="Jefferson K."/>
        </authorList>
    </citation>
    <scope>NUCLEOTIDE SEQUENCE [LARGE SCALE GENOMIC DNA]</scope>
    <source>
        <strain evidence="1 2">CCUG 42621</strain>
    </source>
</reference>
<dbReference type="Proteomes" id="UP001225134">
    <property type="component" value="Unassembled WGS sequence"/>
</dbReference>
<dbReference type="RefSeq" id="WP_285152461.1">
    <property type="nucleotide sequence ID" value="NZ_JASSPP010000001.1"/>
</dbReference>
<sequence>MKKILVAMLFFTSFTFANKLKVVELDNLANKYVVYSSINCSACREEFIEIQKNL</sequence>
<dbReference type="EMBL" id="JASSPP010000001">
    <property type="protein sequence ID" value="MDK9580061.1"/>
    <property type="molecule type" value="Genomic_DNA"/>
</dbReference>
<comment type="caution">
    <text evidence="1">The sequence shown here is derived from an EMBL/GenBank/DDBJ whole genome shotgun (WGS) entry which is preliminary data.</text>
</comment>
<organism evidence="1 2">
    <name type="scientific">Sneathia sanguinegens</name>
    <dbReference type="NCBI Taxonomy" id="40543"/>
    <lineage>
        <taxon>Bacteria</taxon>
        <taxon>Fusobacteriati</taxon>
        <taxon>Fusobacteriota</taxon>
        <taxon>Fusobacteriia</taxon>
        <taxon>Fusobacteriales</taxon>
        <taxon>Leptotrichiaceae</taxon>
        <taxon>Sneathia</taxon>
    </lineage>
</organism>
<protein>
    <recommendedName>
        <fullName evidence="3">HMA domain-containing protein</fullName>
    </recommendedName>
</protein>